<dbReference type="PROSITE" id="PS00188">
    <property type="entry name" value="BIOTIN"/>
    <property type="match status" value="1"/>
</dbReference>
<evidence type="ECO:0000256" key="1">
    <source>
        <dbReference type="ARBA" id="ARBA00023267"/>
    </source>
</evidence>
<evidence type="ECO:0000313" key="3">
    <source>
        <dbReference type="EMBL" id="HIX08006.1"/>
    </source>
</evidence>
<dbReference type="Pfam" id="PF00364">
    <property type="entry name" value="Biotin_lipoyl"/>
    <property type="match status" value="1"/>
</dbReference>
<dbReference type="CDD" id="cd06850">
    <property type="entry name" value="biotinyl_domain"/>
    <property type="match status" value="1"/>
</dbReference>
<dbReference type="PROSITE" id="PS50968">
    <property type="entry name" value="BIOTINYL_LIPOYL"/>
    <property type="match status" value="1"/>
</dbReference>
<dbReference type="AlphaFoldDB" id="A0A9D2AFV7"/>
<organism evidence="3 4">
    <name type="scientific">Candidatus Borkfalkia faecipullorum</name>
    <dbReference type="NCBI Taxonomy" id="2838510"/>
    <lineage>
        <taxon>Bacteria</taxon>
        <taxon>Bacillati</taxon>
        <taxon>Bacillota</taxon>
        <taxon>Clostridia</taxon>
        <taxon>Christensenellales</taxon>
        <taxon>Christensenellaceae</taxon>
        <taxon>Candidatus Borkfalkia</taxon>
    </lineage>
</organism>
<reference evidence="3" key="2">
    <citation type="submission" date="2021-04" db="EMBL/GenBank/DDBJ databases">
        <authorList>
            <person name="Gilroy R."/>
        </authorList>
    </citation>
    <scope>NUCLEOTIDE SEQUENCE</scope>
    <source>
        <strain evidence="3">811</strain>
    </source>
</reference>
<dbReference type="InterPro" id="IPR001882">
    <property type="entry name" value="Biotin_BS"/>
</dbReference>
<dbReference type="PANTHER" id="PTHR45266:SF3">
    <property type="entry name" value="OXALOACETATE DECARBOXYLASE ALPHA CHAIN"/>
    <property type="match status" value="1"/>
</dbReference>
<evidence type="ECO:0000313" key="4">
    <source>
        <dbReference type="Proteomes" id="UP000824204"/>
    </source>
</evidence>
<dbReference type="PANTHER" id="PTHR45266">
    <property type="entry name" value="OXALOACETATE DECARBOXYLASE ALPHA CHAIN"/>
    <property type="match status" value="1"/>
</dbReference>
<accession>A0A9D2AFV7</accession>
<dbReference type="SUPFAM" id="SSF51230">
    <property type="entry name" value="Single hybrid motif"/>
    <property type="match status" value="1"/>
</dbReference>
<dbReference type="Proteomes" id="UP000824204">
    <property type="component" value="Unassembled WGS sequence"/>
</dbReference>
<reference evidence="3" key="1">
    <citation type="journal article" date="2021" name="PeerJ">
        <title>Extensive microbial diversity within the chicken gut microbiome revealed by metagenomics and culture.</title>
        <authorList>
            <person name="Gilroy R."/>
            <person name="Ravi A."/>
            <person name="Getino M."/>
            <person name="Pursley I."/>
            <person name="Horton D.L."/>
            <person name="Alikhan N.F."/>
            <person name="Baker D."/>
            <person name="Gharbi K."/>
            <person name="Hall N."/>
            <person name="Watson M."/>
            <person name="Adriaenssens E.M."/>
            <person name="Foster-Nyarko E."/>
            <person name="Jarju S."/>
            <person name="Secka A."/>
            <person name="Antonio M."/>
            <person name="Oren A."/>
            <person name="Chaudhuri R.R."/>
            <person name="La Ragione R."/>
            <person name="Hildebrand F."/>
            <person name="Pallen M.J."/>
        </authorList>
    </citation>
    <scope>NUCLEOTIDE SEQUENCE</scope>
    <source>
        <strain evidence="3">811</strain>
    </source>
</reference>
<dbReference type="EMBL" id="DXFX01000075">
    <property type="protein sequence ID" value="HIX08006.1"/>
    <property type="molecule type" value="Genomic_DNA"/>
</dbReference>
<proteinExistence type="predicted"/>
<dbReference type="Gene3D" id="2.40.50.100">
    <property type="match status" value="1"/>
</dbReference>
<dbReference type="InterPro" id="IPR050709">
    <property type="entry name" value="Biotin_Carboxyl_Carrier/Decarb"/>
</dbReference>
<name>A0A9D2AFV7_9FIRM</name>
<protein>
    <submittedName>
        <fullName evidence="3">Biotin/lipoyl-binding protein</fullName>
    </submittedName>
</protein>
<gene>
    <name evidence="3" type="ORF">H9741_06020</name>
</gene>
<keyword evidence="1" id="KW-0092">Biotin</keyword>
<sequence length="120" mass="12317">MRKFVVTIDGKNYEVGVEEIGADQTVVNTVAAPAAAPAAQAAPAAPAAPVSGEKVLSPFPGLIKKFLVNEGDTVKKDQPILVLEAMKMDNDITAPCAGKVSFKTAVGNNVETNALLAVIG</sequence>
<dbReference type="InterPro" id="IPR011053">
    <property type="entry name" value="Single_hybrid_motif"/>
</dbReference>
<dbReference type="InterPro" id="IPR000089">
    <property type="entry name" value="Biotin_lipoyl"/>
</dbReference>
<evidence type="ECO:0000259" key="2">
    <source>
        <dbReference type="PROSITE" id="PS50968"/>
    </source>
</evidence>
<comment type="caution">
    <text evidence="3">The sequence shown here is derived from an EMBL/GenBank/DDBJ whole genome shotgun (WGS) entry which is preliminary data.</text>
</comment>
<feature type="domain" description="Lipoyl-binding" evidence="2">
    <location>
        <begin position="45"/>
        <end position="120"/>
    </location>
</feature>